<dbReference type="GO" id="GO:0008270">
    <property type="term" value="F:zinc ion binding"/>
    <property type="evidence" value="ECO:0007669"/>
    <property type="project" value="UniProtKB-KW"/>
</dbReference>
<keyword evidence="1" id="KW-0507">mRNA processing</keyword>
<keyword evidence="2" id="KW-0479">Metal-binding</keyword>
<dbReference type="EMBL" id="KZ293417">
    <property type="protein sequence ID" value="PBK75386.1"/>
    <property type="molecule type" value="Genomic_DNA"/>
</dbReference>
<dbReference type="InterPro" id="IPR036875">
    <property type="entry name" value="Znf_CCHC_sf"/>
</dbReference>
<gene>
    <name evidence="5" type="ORF">ARMSODRAFT_970055</name>
</gene>
<dbReference type="SUPFAM" id="SSF57756">
    <property type="entry name" value="Retrovirus zinc finger-like domains"/>
    <property type="match status" value="1"/>
</dbReference>
<evidence type="ECO:0000259" key="4">
    <source>
        <dbReference type="PROSITE" id="PS50158"/>
    </source>
</evidence>
<keyword evidence="6" id="KW-1185">Reference proteome</keyword>
<feature type="compositionally biased region" description="Basic and acidic residues" evidence="3">
    <location>
        <begin position="120"/>
        <end position="131"/>
    </location>
</feature>
<dbReference type="Proteomes" id="UP000218334">
    <property type="component" value="Unassembled WGS sequence"/>
</dbReference>
<evidence type="ECO:0000256" key="1">
    <source>
        <dbReference type="ARBA" id="ARBA00022664"/>
    </source>
</evidence>
<reference evidence="6" key="1">
    <citation type="journal article" date="2017" name="Nat. Ecol. Evol.">
        <title>Genome expansion and lineage-specific genetic innovations in the forest pathogenic fungi Armillaria.</title>
        <authorList>
            <person name="Sipos G."/>
            <person name="Prasanna A.N."/>
            <person name="Walter M.C."/>
            <person name="O'Connor E."/>
            <person name="Balint B."/>
            <person name="Krizsan K."/>
            <person name="Kiss B."/>
            <person name="Hess J."/>
            <person name="Varga T."/>
            <person name="Slot J."/>
            <person name="Riley R."/>
            <person name="Boka B."/>
            <person name="Rigling D."/>
            <person name="Barry K."/>
            <person name="Lee J."/>
            <person name="Mihaltcheva S."/>
            <person name="LaButti K."/>
            <person name="Lipzen A."/>
            <person name="Waldron R."/>
            <person name="Moloney N.M."/>
            <person name="Sperisen C."/>
            <person name="Kredics L."/>
            <person name="Vagvoelgyi C."/>
            <person name="Patrignani A."/>
            <person name="Fitzpatrick D."/>
            <person name="Nagy I."/>
            <person name="Doyle S."/>
            <person name="Anderson J.B."/>
            <person name="Grigoriev I.V."/>
            <person name="Gueldener U."/>
            <person name="Muensterkoetter M."/>
            <person name="Nagy L.G."/>
        </authorList>
    </citation>
    <scope>NUCLEOTIDE SEQUENCE [LARGE SCALE GENOMIC DNA]</scope>
    <source>
        <strain evidence="6">28-4</strain>
    </source>
</reference>
<evidence type="ECO:0000313" key="6">
    <source>
        <dbReference type="Proteomes" id="UP000218334"/>
    </source>
</evidence>
<protein>
    <recommendedName>
        <fullName evidence="4">CCHC-type domain-containing protein</fullName>
    </recommendedName>
</protein>
<dbReference type="InterPro" id="IPR001878">
    <property type="entry name" value="Znf_CCHC"/>
</dbReference>
<organism evidence="5 6">
    <name type="scientific">Armillaria solidipes</name>
    <dbReference type="NCBI Taxonomy" id="1076256"/>
    <lineage>
        <taxon>Eukaryota</taxon>
        <taxon>Fungi</taxon>
        <taxon>Dikarya</taxon>
        <taxon>Basidiomycota</taxon>
        <taxon>Agaricomycotina</taxon>
        <taxon>Agaricomycetes</taxon>
        <taxon>Agaricomycetidae</taxon>
        <taxon>Agaricales</taxon>
        <taxon>Marasmiineae</taxon>
        <taxon>Physalacriaceae</taxon>
        <taxon>Armillaria</taxon>
    </lineage>
</organism>
<dbReference type="GO" id="GO:0006397">
    <property type="term" value="P:mRNA processing"/>
    <property type="evidence" value="ECO:0007669"/>
    <property type="project" value="UniProtKB-KW"/>
</dbReference>
<name>A0A2H3CJ93_9AGAR</name>
<dbReference type="GO" id="GO:0003676">
    <property type="term" value="F:nucleic acid binding"/>
    <property type="evidence" value="ECO:0007669"/>
    <property type="project" value="InterPro"/>
</dbReference>
<accession>A0A2H3CJ93</accession>
<keyword evidence="2" id="KW-0862">Zinc</keyword>
<dbReference type="AlphaFoldDB" id="A0A2H3CJ93"/>
<evidence type="ECO:0000313" key="5">
    <source>
        <dbReference type="EMBL" id="PBK75386.1"/>
    </source>
</evidence>
<dbReference type="SMART" id="SM00343">
    <property type="entry name" value="ZnF_C2HC"/>
    <property type="match status" value="1"/>
</dbReference>
<proteinExistence type="predicted"/>
<sequence>MTYGGAGEPMDISTLRREGKCFRCHKKGHLSKDCPDKKEYKDIRSVYTAEQAKMEMKEESKVEESHSSFLVTSCLHMHSNIPRDIVSPAFNVYSTTSTPVLESTNRYAALSIESTNDNDNDLHTRDDRHNAGDAAAAKGDMGRRDPYVIEGQKPLPQDLKSKVLSPLSSGTVWEHLKGPSQSPARAQEKAATIDALSRLSQAMQVTAGHGAEGPIDMKADAAGAATFSPPSLSRGIELIAPSDLPKPEVTGPTGNSAFVVRVQPAVPARLFAIGDGTSQAKQIPPPIPRKRLMKHAC</sequence>
<dbReference type="Gene3D" id="4.10.60.10">
    <property type="entry name" value="Zinc finger, CCHC-type"/>
    <property type="match status" value="1"/>
</dbReference>
<evidence type="ECO:0000256" key="2">
    <source>
        <dbReference type="PROSITE-ProRule" id="PRU00047"/>
    </source>
</evidence>
<feature type="region of interest" description="Disordered" evidence="3">
    <location>
        <begin position="115"/>
        <end position="139"/>
    </location>
</feature>
<keyword evidence="2" id="KW-0863">Zinc-finger</keyword>
<evidence type="ECO:0000256" key="3">
    <source>
        <dbReference type="SAM" id="MobiDB-lite"/>
    </source>
</evidence>
<dbReference type="PROSITE" id="PS50158">
    <property type="entry name" value="ZF_CCHC"/>
    <property type="match status" value="1"/>
</dbReference>
<feature type="domain" description="CCHC-type" evidence="4">
    <location>
        <begin position="20"/>
        <end position="36"/>
    </location>
</feature>